<organism evidence="4 7">
    <name type="scientific">Bacillus halotolerans</name>
    <dbReference type="NCBI Taxonomy" id="260554"/>
    <lineage>
        <taxon>Bacteria</taxon>
        <taxon>Bacillati</taxon>
        <taxon>Bacillota</taxon>
        <taxon>Bacilli</taxon>
        <taxon>Bacillales</taxon>
        <taxon>Bacillaceae</taxon>
        <taxon>Bacillus</taxon>
    </lineage>
</organism>
<dbReference type="Proteomes" id="UP000234803">
    <property type="component" value="Unassembled WGS sequence"/>
</dbReference>
<dbReference type="AlphaFoldDB" id="A0A9Q4EN49"/>
<keyword evidence="1" id="KW-0808">Transferase</keyword>
<evidence type="ECO:0000313" key="6">
    <source>
        <dbReference type="Proteomes" id="UP000234803"/>
    </source>
</evidence>
<dbReference type="Pfam" id="PF00583">
    <property type="entry name" value="Acetyltransf_1"/>
    <property type="match status" value="1"/>
</dbReference>
<dbReference type="Gene3D" id="3.40.630.30">
    <property type="match status" value="1"/>
</dbReference>
<dbReference type="InterPro" id="IPR000182">
    <property type="entry name" value="GNAT_dom"/>
</dbReference>
<accession>A0A9Q4EN49</accession>
<dbReference type="PROSITE" id="PS51186">
    <property type="entry name" value="GNAT"/>
    <property type="match status" value="1"/>
</dbReference>
<gene>
    <name evidence="5" type="ORF">CUU63_11185</name>
    <name evidence="4" type="ORF">MOF03_10245</name>
</gene>
<dbReference type="InterPro" id="IPR016181">
    <property type="entry name" value="Acyl_CoA_acyltransferase"/>
</dbReference>
<dbReference type="PANTHER" id="PTHR43877">
    <property type="entry name" value="AMINOALKYLPHOSPHONATE N-ACETYLTRANSFERASE-RELATED-RELATED"/>
    <property type="match status" value="1"/>
</dbReference>
<evidence type="ECO:0000313" key="5">
    <source>
        <dbReference type="EMBL" id="PLS07059.1"/>
    </source>
</evidence>
<dbReference type="RefSeq" id="WP_024120491.1">
    <property type="nucleotide sequence ID" value="NZ_ASJT01000014.1"/>
</dbReference>
<reference evidence="4" key="2">
    <citation type="submission" date="2022-02" db="EMBL/GenBank/DDBJ databases">
        <title>Crop Bioprotection Bacillus Genome Sequencing.</title>
        <authorList>
            <person name="Dunlap C."/>
        </authorList>
    </citation>
    <scope>NUCLEOTIDE SEQUENCE</scope>
    <source>
        <strain evidence="4">EC49O2N-C10</strain>
    </source>
</reference>
<protein>
    <submittedName>
        <fullName evidence="4 5">N-acetyltransferase</fullName>
    </submittedName>
</protein>
<proteinExistence type="predicted"/>
<name>A0A9Q4EN49_9BACI</name>
<dbReference type="GO" id="GO:0016747">
    <property type="term" value="F:acyltransferase activity, transferring groups other than amino-acyl groups"/>
    <property type="evidence" value="ECO:0007669"/>
    <property type="project" value="InterPro"/>
</dbReference>
<comment type="caution">
    <text evidence="4">The sequence shown here is derived from an EMBL/GenBank/DDBJ whole genome shotgun (WGS) entry which is preliminary data.</text>
</comment>
<evidence type="ECO:0000256" key="1">
    <source>
        <dbReference type="ARBA" id="ARBA00022679"/>
    </source>
</evidence>
<dbReference type="Proteomes" id="UP001073053">
    <property type="component" value="Unassembled WGS sequence"/>
</dbReference>
<dbReference type="SUPFAM" id="SSF55729">
    <property type="entry name" value="Acyl-CoA N-acyltransferases (Nat)"/>
    <property type="match status" value="1"/>
</dbReference>
<evidence type="ECO:0000313" key="7">
    <source>
        <dbReference type="Proteomes" id="UP001073053"/>
    </source>
</evidence>
<evidence type="ECO:0000256" key="2">
    <source>
        <dbReference type="ARBA" id="ARBA00023315"/>
    </source>
</evidence>
<dbReference type="EMBL" id="JALAWA010000005">
    <property type="protein sequence ID" value="MCY9185023.1"/>
    <property type="molecule type" value="Genomic_DNA"/>
</dbReference>
<feature type="domain" description="N-acetyltransferase" evidence="3">
    <location>
        <begin position="15"/>
        <end position="178"/>
    </location>
</feature>
<evidence type="ECO:0000259" key="3">
    <source>
        <dbReference type="PROSITE" id="PS51186"/>
    </source>
</evidence>
<reference evidence="5 6" key="1">
    <citation type="submission" date="2017-12" db="EMBL/GenBank/DDBJ databases">
        <title>Comparative Functional Genomics of Dry Heat Resistant strains isolated from the Viking Spacecraft.</title>
        <authorList>
            <person name="Seuylemezian A."/>
            <person name="Cooper K."/>
            <person name="Vaishampayan P."/>
        </authorList>
    </citation>
    <scope>NUCLEOTIDE SEQUENCE [LARGE SCALE GENOMIC DNA]</scope>
    <source>
        <strain evidence="5 6">V48-19</strain>
    </source>
</reference>
<evidence type="ECO:0000313" key="4">
    <source>
        <dbReference type="EMBL" id="MCY9185023.1"/>
    </source>
</evidence>
<dbReference type="EMBL" id="PGUV01000008">
    <property type="protein sequence ID" value="PLS07059.1"/>
    <property type="molecule type" value="Genomic_DNA"/>
</dbReference>
<keyword evidence="2" id="KW-0012">Acyltransferase</keyword>
<dbReference type="InterPro" id="IPR050832">
    <property type="entry name" value="Bact_Acetyltransf"/>
</dbReference>
<dbReference type="CDD" id="cd04301">
    <property type="entry name" value="NAT_SF"/>
    <property type="match status" value="1"/>
</dbReference>
<sequence length="181" mass="20485">MTSFKITKETVANDFYAGLADREDAEQITGLLVRTAEWLRDQGSDQWSGLLEGHDSHDIVGSIESGHVFVFQKDQELAGVVMLLPEPSEWDRTLWGDEGHEESIYLHRLAVSRRFAGNGLGAEILTWTETGVEYPGKQRIRLDCVADNDALHSFYRRMGYEFKGSDASGFHLFEKELNKSE</sequence>
<dbReference type="PANTHER" id="PTHR43877:SF2">
    <property type="entry name" value="AMINOALKYLPHOSPHONATE N-ACETYLTRANSFERASE-RELATED"/>
    <property type="match status" value="1"/>
</dbReference>